<evidence type="ECO:0000313" key="3">
    <source>
        <dbReference type="Proteomes" id="UP000325902"/>
    </source>
</evidence>
<reference evidence="2 3" key="1">
    <citation type="journal article" date="2019" name="Sci. Rep.">
        <title>A multi-omics analysis of the grapevine pathogen Lasiodiplodia theobromae reveals that temperature affects the expression of virulence- and pathogenicity-related genes.</title>
        <authorList>
            <person name="Felix C."/>
            <person name="Meneses R."/>
            <person name="Goncalves M.F.M."/>
            <person name="Tilleman L."/>
            <person name="Duarte A.S."/>
            <person name="Jorrin-Novo J.V."/>
            <person name="Van de Peer Y."/>
            <person name="Deforce D."/>
            <person name="Van Nieuwerburgh F."/>
            <person name="Esteves A.C."/>
            <person name="Alves A."/>
        </authorList>
    </citation>
    <scope>NUCLEOTIDE SEQUENCE [LARGE SCALE GENOMIC DNA]</scope>
    <source>
        <strain evidence="2 3">LA-SOL3</strain>
    </source>
</reference>
<gene>
    <name evidence="2" type="ORF">DBV05_g2961</name>
</gene>
<evidence type="ECO:0000256" key="1">
    <source>
        <dbReference type="SAM" id="MobiDB-lite"/>
    </source>
</evidence>
<feature type="compositionally biased region" description="Low complexity" evidence="1">
    <location>
        <begin position="26"/>
        <end position="35"/>
    </location>
</feature>
<organism evidence="2 3">
    <name type="scientific">Lasiodiplodia theobromae</name>
    <dbReference type="NCBI Taxonomy" id="45133"/>
    <lineage>
        <taxon>Eukaryota</taxon>
        <taxon>Fungi</taxon>
        <taxon>Dikarya</taxon>
        <taxon>Ascomycota</taxon>
        <taxon>Pezizomycotina</taxon>
        <taxon>Dothideomycetes</taxon>
        <taxon>Dothideomycetes incertae sedis</taxon>
        <taxon>Botryosphaeriales</taxon>
        <taxon>Botryosphaeriaceae</taxon>
        <taxon>Lasiodiplodia</taxon>
    </lineage>
</organism>
<feature type="compositionally biased region" description="Basic residues" evidence="1">
    <location>
        <begin position="12"/>
        <end position="23"/>
    </location>
</feature>
<accession>A0A5N5DKK9</accession>
<dbReference type="AlphaFoldDB" id="A0A5N5DKK9"/>
<comment type="caution">
    <text evidence="2">The sequence shown here is derived from an EMBL/GenBank/DDBJ whole genome shotgun (WGS) entry which is preliminary data.</text>
</comment>
<feature type="region of interest" description="Disordered" evidence="1">
    <location>
        <begin position="1"/>
        <end position="45"/>
    </location>
</feature>
<dbReference type="EMBL" id="VCHE01000012">
    <property type="protein sequence ID" value="KAB2578287.1"/>
    <property type="molecule type" value="Genomic_DNA"/>
</dbReference>
<protein>
    <submittedName>
        <fullName evidence="2">Uncharacterized protein</fullName>
    </submittedName>
</protein>
<keyword evidence="3" id="KW-1185">Reference proteome</keyword>
<dbReference type="Proteomes" id="UP000325902">
    <property type="component" value="Unassembled WGS sequence"/>
</dbReference>
<name>A0A5N5DKK9_9PEZI</name>
<evidence type="ECO:0000313" key="2">
    <source>
        <dbReference type="EMBL" id="KAB2578287.1"/>
    </source>
</evidence>
<proteinExistence type="predicted"/>
<sequence>MRPISQPFGRNQQRRHLSYSHRHAAPDSSSSPTAAGVEPKPDADPMARTELPLAVLHPNHFRHTRELFVKKRRLDEQRLRDAMQAVKTGREHELAYLDDAVTLSQYVSINLMLQCAAVNPIRWHMQLKETARLANQEGARRATRWPAMWYANRIDEGTVKTGILNMRQRVLRASAETRFREAELGRRVTRIVQLLLQKEENSESFRLLRGLLVARVRERLRVEPNRRWARRFVWAVHMMRYEEIAYLTEALETSEKDLEAMETMLLLIKYGADEQLKALEAGDSFRRPVFRKYQSGMDVNMEMRANDAWTLAGELEHLLGVERRMGEIV</sequence>